<proteinExistence type="predicted"/>
<gene>
    <name evidence="1" type="ORF">CBS1_01000</name>
</gene>
<organism evidence="1 2">
    <name type="scientific">Fervidobacterium changbaicum</name>
    <dbReference type="NCBI Taxonomy" id="310769"/>
    <lineage>
        <taxon>Bacteria</taxon>
        <taxon>Thermotogati</taxon>
        <taxon>Thermotogota</taxon>
        <taxon>Thermotogae</taxon>
        <taxon>Thermotogales</taxon>
        <taxon>Fervidobacteriaceae</taxon>
        <taxon>Fervidobacterium</taxon>
    </lineage>
</organism>
<dbReference type="Proteomes" id="UP000288947">
    <property type="component" value="Chromosome"/>
</dbReference>
<keyword evidence="2" id="KW-1185">Reference proteome</keyword>
<reference evidence="1 2" key="1">
    <citation type="submission" date="2018-01" db="EMBL/GenBank/DDBJ databases">
        <title>The whole genome sequencing and assembly of Fervidobacterium changbaicum CBS-1 strain.</title>
        <authorList>
            <person name="Kim J.-Y."/>
            <person name="Park M.-K."/>
            <person name="Yi H."/>
            <person name="Bahn Y.-S."/>
            <person name="Kim J.F."/>
            <person name="Lee D.-W."/>
        </authorList>
    </citation>
    <scope>NUCLEOTIDE SEQUENCE [LARGE SCALE GENOMIC DNA]</scope>
    <source>
        <strain evidence="1 2">CBS-1</strain>
    </source>
</reference>
<evidence type="ECO:0000313" key="1">
    <source>
        <dbReference type="EMBL" id="QAV32458.1"/>
    </source>
</evidence>
<accession>A0ABX5QQC9</accession>
<sequence length="390" mass="42375">MKKWTFKGIFVLMILFAVISFADFYLNVGTVQIGNDNYMVYEFGPEFSIGPVTLGLTLTTYATDLTTGNFYFGYPGLSAPSTNIIDGINITALGLDLGNVWFRYGRMKPITYGMGLIFSGYSNPSARTVDVGIRLGSLDASAHIPYQMAQLSTFTFTQSDPLYTAIVSSKISLFELSLFGGVDMDGLKEDAVATPLTYAAGVSMTTNVIGFVLGTEAGAQIWKDGTVGYGAFGGIFGDFGMLQFVAGPFYASDGFKPWLISRNYAFEKLQPDFGPEKYKSDVGYIANLALTFTPYGKVVILLKGNFEGNMTLSGEGLINIPAIGGTNGLVLYGYLYDDTPFKEGQILDSDTLARITIAYPVFGSFYAGVKYIWQDNEWKQTAFVGGTANF</sequence>
<evidence type="ECO:0000313" key="2">
    <source>
        <dbReference type="Proteomes" id="UP000288947"/>
    </source>
</evidence>
<name>A0ABX5QQC9_9BACT</name>
<protein>
    <submittedName>
        <fullName evidence="1">Uncharacterized protein</fullName>
    </submittedName>
</protein>
<dbReference type="RefSeq" id="WP_090222850.1">
    <property type="nucleotide sequence ID" value="NZ_CP026721.1"/>
</dbReference>
<dbReference type="EMBL" id="CP026721">
    <property type="protein sequence ID" value="QAV32458.1"/>
    <property type="molecule type" value="Genomic_DNA"/>
</dbReference>